<dbReference type="HOGENOM" id="CLU_020823_1_0_1"/>
<evidence type="ECO:0000313" key="5">
    <source>
        <dbReference type="Proteomes" id="UP000005220"/>
    </source>
</evidence>
<feature type="domain" description="T-SNARE coiled-coil homology" evidence="3">
    <location>
        <begin position="548"/>
        <end position="610"/>
    </location>
</feature>
<dbReference type="InParanoid" id="H2AZS2"/>
<dbReference type="GO" id="GO:0006906">
    <property type="term" value="P:vesicle fusion"/>
    <property type="evidence" value="ECO:0007669"/>
    <property type="project" value="TreeGrafter"/>
</dbReference>
<dbReference type="KEGG" id="kaf:KAFR_0I00910"/>
<dbReference type="GO" id="GO:0006887">
    <property type="term" value="P:exocytosis"/>
    <property type="evidence" value="ECO:0007669"/>
    <property type="project" value="TreeGrafter"/>
</dbReference>
<dbReference type="Proteomes" id="UP000005220">
    <property type="component" value="Chromosome 9"/>
</dbReference>
<dbReference type="SUPFAM" id="SSF58038">
    <property type="entry name" value="SNARE fusion complex"/>
    <property type="match status" value="2"/>
</dbReference>
<feature type="region of interest" description="Disordered" evidence="2">
    <location>
        <begin position="50"/>
        <end position="109"/>
    </location>
</feature>
<dbReference type="STRING" id="1071382.H2AZS2"/>
<gene>
    <name evidence="4" type="primary">KAFR0I00910</name>
    <name evidence="4" type="ORF">KAFR_0I00910</name>
</gene>
<dbReference type="CDD" id="cd15886">
    <property type="entry name" value="SNARE_SEC9N"/>
    <property type="match status" value="1"/>
</dbReference>
<organism evidence="4 5">
    <name type="scientific">Kazachstania africana (strain ATCC 22294 / BCRC 22015 / CBS 2517 / CECT 1963 / NBRC 1671 / NRRL Y-8276)</name>
    <name type="common">Yeast</name>
    <name type="synonym">Kluyveromyces africanus</name>
    <dbReference type="NCBI Taxonomy" id="1071382"/>
    <lineage>
        <taxon>Eukaryota</taxon>
        <taxon>Fungi</taxon>
        <taxon>Dikarya</taxon>
        <taxon>Ascomycota</taxon>
        <taxon>Saccharomycotina</taxon>
        <taxon>Saccharomycetes</taxon>
        <taxon>Saccharomycetales</taxon>
        <taxon>Saccharomycetaceae</taxon>
        <taxon>Kazachstania</taxon>
    </lineage>
</organism>
<feature type="region of interest" description="Disordered" evidence="2">
    <location>
        <begin position="221"/>
        <end position="247"/>
    </location>
</feature>
<protein>
    <recommendedName>
        <fullName evidence="3">t-SNARE coiled-coil homology domain-containing protein</fullName>
    </recommendedName>
</protein>
<evidence type="ECO:0000256" key="1">
    <source>
        <dbReference type="ARBA" id="ARBA00009480"/>
    </source>
</evidence>
<keyword evidence="5" id="KW-1185">Reference proteome</keyword>
<dbReference type="PROSITE" id="PS50192">
    <property type="entry name" value="T_SNARE"/>
    <property type="match status" value="1"/>
</dbReference>
<feature type="compositionally biased region" description="Polar residues" evidence="2">
    <location>
        <begin position="131"/>
        <end position="160"/>
    </location>
</feature>
<name>H2AZS2_KAZAF</name>
<dbReference type="PANTHER" id="PTHR19305:SF9">
    <property type="entry name" value="SYNAPTOSOMAL-ASSOCIATED PROTEIN 29"/>
    <property type="match status" value="1"/>
</dbReference>
<dbReference type="GO" id="GO:0019905">
    <property type="term" value="F:syntaxin binding"/>
    <property type="evidence" value="ECO:0007669"/>
    <property type="project" value="TreeGrafter"/>
</dbReference>
<evidence type="ECO:0000313" key="4">
    <source>
        <dbReference type="EMBL" id="CCF59872.1"/>
    </source>
</evidence>
<dbReference type="PANTHER" id="PTHR19305">
    <property type="entry name" value="SYNAPTOSOMAL ASSOCIATED PROTEIN"/>
    <property type="match status" value="1"/>
</dbReference>
<comment type="similarity">
    <text evidence="1">Belongs to the SNAP-25 family.</text>
</comment>
<dbReference type="InterPro" id="IPR000727">
    <property type="entry name" value="T_SNARE_dom"/>
</dbReference>
<dbReference type="GO" id="GO:0031201">
    <property type="term" value="C:SNARE complex"/>
    <property type="evidence" value="ECO:0007669"/>
    <property type="project" value="TreeGrafter"/>
</dbReference>
<feature type="compositionally biased region" description="Polar residues" evidence="2">
    <location>
        <begin position="182"/>
        <end position="206"/>
    </location>
</feature>
<feature type="compositionally biased region" description="Basic and acidic residues" evidence="2">
    <location>
        <begin position="93"/>
        <end position="106"/>
    </location>
</feature>
<dbReference type="OrthoDB" id="18679at2759"/>
<evidence type="ECO:0000259" key="3">
    <source>
        <dbReference type="PROSITE" id="PS50192"/>
    </source>
</evidence>
<feature type="compositionally biased region" description="Low complexity" evidence="2">
    <location>
        <begin position="236"/>
        <end position="247"/>
    </location>
</feature>
<dbReference type="Gene3D" id="1.20.5.110">
    <property type="match status" value="2"/>
</dbReference>
<feature type="region of interest" description="Disordered" evidence="2">
    <location>
        <begin position="131"/>
        <end position="206"/>
    </location>
</feature>
<dbReference type="AlphaFoldDB" id="H2AZS2"/>
<dbReference type="eggNOG" id="KOG3065">
    <property type="taxonomic scope" value="Eukaryota"/>
</dbReference>
<dbReference type="SMART" id="SM00397">
    <property type="entry name" value="t_SNARE"/>
    <property type="match status" value="2"/>
</dbReference>
<feature type="compositionally biased region" description="Polar residues" evidence="2">
    <location>
        <begin position="221"/>
        <end position="233"/>
    </location>
</feature>
<sequence length="611" mass="69951">MGLKKFLKIKPPKEATVEENRQNLMDLGISVKNPNKKKTTRFDAYGKFANDRRTDRSYAPEGYAPSEIDLNKSELDSVSNFDEVPQDLKLQTHKHDSSRENSKEPTRVQTTYDPFAVNTDVESFASNPYTSFKTNMMKSNDTNKNVSNAERTAIRSQDPYSMSDRRTAPSQDPYSMPDRRTTVPQQKAYNYGGNSSVSTNNDPYRINSFSEARNNVYQNRITPTASRDNSPAPTKNPYSSMSSSRSNPYSNLNAANFTANPYGDSSSYKDANVYDNSNSSQNVYVKKQDNISLNLNATQSELFGSRNDTRTPMSSFNYDPDDDLNNVIDEYNYDSQSMQQQQQLQEQETFDLNQEPEVQEYDNKGYVTFDDMNNIQQEQEDEEIDQIKQEIRFVKQSSLASTKNTLKMAMDAEKAGMNTLGLLGHQSEKLNTIETNLDLIKVQNVTAEDKVSELEKLNRSIFAVHVGNPFNSRRRRREKEDTLRNRKIQENFMIEETNKSLYASTHRIENAMNGTDKSASSSMQQKYKRDEILQRAKAYQFENDEEDDDVEIEIDRNLDKIKQVSGRLRKLAIAAGDEVDAQRSRLMKIEEGTESLDIKLHMNSTRLANIK</sequence>
<dbReference type="GO" id="GO:0005886">
    <property type="term" value="C:plasma membrane"/>
    <property type="evidence" value="ECO:0007669"/>
    <property type="project" value="TreeGrafter"/>
</dbReference>
<accession>H2AZS2</accession>
<proteinExistence type="inferred from homology"/>
<evidence type="ECO:0000256" key="2">
    <source>
        <dbReference type="SAM" id="MobiDB-lite"/>
    </source>
</evidence>
<dbReference type="GO" id="GO:0005484">
    <property type="term" value="F:SNAP receptor activity"/>
    <property type="evidence" value="ECO:0007669"/>
    <property type="project" value="TreeGrafter"/>
</dbReference>
<dbReference type="GeneID" id="13883508"/>
<dbReference type="EMBL" id="HE650829">
    <property type="protein sequence ID" value="CCF59872.1"/>
    <property type="molecule type" value="Genomic_DNA"/>
</dbReference>
<dbReference type="RefSeq" id="XP_003959007.1">
    <property type="nucleotide sequence ID" value="XM_003958958.1"/>
</dbReference>
<dbReference type="CDD" id="cd15857">
    <property type="entry name" value="SNARE_SEC9C"/>
    <property type="match status" value="1"/>
</dbReference>
<reference evidence="4 5" key="1">
    <citation type="journal article" date="2011" name="Proc. Natl. Acad. Sci. U.S.A.">
        <title>Evolutionary erosion of yeast sex chromosomes by mating-type switching accidents.</title>
        <authorList>
            <person name="Gordon J.L."/>
            <person name="Armisen D."/>
            <person name="Proux-Wera E."/>
            <person name="Oheigeartaigh S.S."/>
            <person name="Byrne K.P."/>
            <person name="Wolfe K.H."/>
        </authorList>
    </citation>
    <scope>NUCLEOTIDE SEQUENCE [LARGE SCALE GENOMIC DNA]</scope>
    <source>
        <strain evidence="5">ATCC 22294 / BCRC 22015 / CBS 2517 / CECT 1963 / NBRC 1671 / NRRL Y-8276</strain>
    </source>
</reference>